<sequence>MFYTPILSGRRCLPLVITAEASMCKVLQGSVRALSGIYMTIVRTVLIIMGKPNDNAAKGLYVPPKAYLDHVMMTKHEKGHRLEQPSSSKPAGGDATLEEDVPYLKA</sequence>
<accession>A0AAV7SCY0</accession>
<reference evidence="2" key="1">
    <citation type="journal article" date="2022" name="bioRxiv">
        <title>Sequencing and chromosome-scale assembly of the giantPleurodeles waltlgenome.</title>
        <authorList>
            <person name="Brown T."/>
            <person name="Elewa A."/>
            <person name="Iarovenko S."/>
            <person name="Subramanian E."/>
            <person name="Araus A.J."/>
            <person name="Petzold A."/>
            <person name="Susuki M."/>
            <person name="Suzuki K.-i.T."/>
            <person name="Hayashi T."/>
            <person name="Toyoda A."/>
            <person name="Oliveira C."/>
            <person name="Osipova E."/>
            <person name="Leigh N.D."/>
            <person name="Simon A."/>
            <person name="Yun M.H."/>
        </authorList>
    </citation>
    <scope>NUCLEOTIDE SEQUENCE</scope>
    <source>
        <strain evidence="2">20211129_DDA</strain>
        <tissue evidence="2">Liver</tissue>
    </source>
</reference>
<organism evidence="2 3">
    <name type="scientific">Pleurodeles waltl</name>
    <name type="common">Iberian ribbed newt</name>
    <dbReference type="NCBI Taxonomy" id="8319"/>
    <lineage>
        <taxon>Eukaryota</taxon>
        <taxon>Metazoa</taxon>
        <taxon>Chordata</taxon>
        <taxon>Craniata</taxon>
        <taxon>Vertebrata</taxon>
        <taxon>Euteleostomi</taxon>
        <taxon>Amphibia</taxon>
        <taxon>Batrachia</taxon>
        <taxon>Caudata</taxon>
        <taxon>Salamandroidea</taxon>
        <taxon>Salamandridae</taxon>
        <taxon>Pleurodelinae</taxon>
        <taxon>Pleurodeles</taxon>
    </lineage>
</organism>
<evidence type="ECO:0000313" key="3">
    <source>
        <dbReference type="Proteomes" id="UP001066276"/>
    </source>
</evidence>
<dbReference type="AlphaFoldDB" id="A0AAV7SCY0"/>
<dbReference type="EMBL" id="JANPWB010000008">
    <property type="protein sequence ID" value="KAJ1161023.1"/>
    <property type="molecule type" value="Genomic_DNA"/>
</dbReference>
<protein>
    <submittedName>
        <fullName evidence="2">Uncharacterized protein</fullName>
    </submittedName>
</protein>
<name>A0AAV7SCY0_PLEWA</name>
<feature type="compositionally biased region" description="Acidic residues" evidence="1">
    <location>
        <begin position="96"/>
        <end position="106"/>
    </location>
</feature>
<evidence type="ECO:0000256" key="1">
    <source>
        <dbReference type="SAM" id="MobiDB-lite"/>
    </source>
</evidence>
<proteinExistence type="predicted"/>
<gene>
    <name evidence="2" type="ORF">NDU88_001511</name>
</gene>
<evidence type="ECO:0000313" key="2">
    <source>
        <dbReference type="EMBL" id="KAJ1161023.1"/>
    </source>
</evidence>
<feature type="region of interest" description="Disordered" evidence="1">
    <location>
        <begin position="76"/>
        <end position="106"/>
    </location>
</feature>
<keyword evidence="3" id="KW-1185">Reference proteome</keyword>
<comment type="caution">
    <text evidence="2">The sequence shown here is derived from an EMBL/GenBank/DDBJ whole genome shotgun (WGS) entry which is preliminary data.</text>
</comment>
<dbReference type="Proteomes" id="UP001066276">
    <property type="component" value="Chromosome 4_2"/>
</dbReference>